<keyword evidence="3" id="KW-1185">Reference proteome</keyword>
<protein>
    <recommendedName>
        <fullName evidence="4">DUF3139 domain-containing protein</fullName>
    </recommendedName>
</protein>
<gene>
    <name evidence="2" type="ORF">H9649_05765</name>
</gene>
<feature type="signal peptide" evidence="1">
    <location>
        <begin position="1"/>
        <end position="20"/>
    </location>
</feature>
<accession>A0ABR8U8L2</accession>
<comment type="caution">
    <text evidence="2">The sequence shown here is derived from an EMBL/GenBank/DDBJ whole genome shotgun (WGS) entry which is preliminary data.</text>
</comment>
<evidence type="ECO:0000256" key="1">
    <source>
        <dbReference type="SAM" id="SignalP"/>
    </source>
</evidence>
<name>A0ABR8U8L2_9BACL</name>
<evidence type="ECO:0000313" key="2">
    <source>
        <dbReference type="EMBL" id="MBD7984079.1"/>
    </source>
</evidence>
<organism evidence="2 3">
    <name type="scientific">Sporosarcina quadrami</name>
    <dbReference type="NCBI Taxonomy" id="2762234"/>
    <lineage>
        <taxon>Bacteria</taxon>
        <taxon>Bacillati</taxon>
        <taxon>Bacillota</taxon>
        <taxon>Bacilli</taxon>
        <taxon>Bacillales</taxon>
        <taxon>Caryophanaceae</taxon>
        <taxon>Sporosarcina</taxon>
    </lineage>
</organism>
<reference evidence="2 3" key="1">
    <citation type="submission" date="2020-08" db="EMBL/GenBank/DDBJ databases">
        <title>A Genomic Blueprint of the Chicken Gut Microbiome.</title>
        <authorList>
            <person name="Gilroy R."/>
            <person name="Ravi A."/>
            <person name="Getino M."/>
            <person name="Pursley I."/>
            <person name="Horton D.L."/>
            <person name="Alikhan N.-F."/>
            <person name="Baker D."/>
            <person name="Gharbi K."/>
            <person name="Hall N."/>
            <person name="Watson M."/>
            <person name="Adriaenssens E.M."/>
            <person name="Foster-Nyarko E."/>
            <person name="Jarju S."/>
            <person name="Secka A."/>
            <person name="Antonio M."/>
            <person name="Oren A."/>
            <person name="Chaudhuri R."/>
            <person name="La Ragione R.M."/>
            <person name="Hildebrand F."/>
            <person name="Pallen M.J."/>
        </authorList>
    </citation>
    <scope>NUCLEOTIDE SEQUENCE [LARGE SCALE GENOMIC DNA]</scope>
    <source>
        <strain evidence="2 3">Sa2YVA2</strain>
    </source>
</reference>
<dbReference type="EMBL" id="JACSQN010000004">
    <property type="protein sequence ID" value="MBD7984079.1"/>
    <property type="molecule type" value="Genomic_DNA"/>
</dbReference>
<proteinExistence type="predicted"/>
<evidence type="ECO:0008006" key="4">
    <source>
        <dbReference type="Google" id="ProtNLM"/>
    </source>
</evidence>
<dbReference type="Proteomes" id="UP000626786">
    <property type="component" value="Unassembled WGS sequence"/>
</dbReference>
<keyword evidence="1" id="KW-0732">Signal</keyword>
<evidence type="ECO:0000313" key="3">
    <source>
        <dbReference type="Proteomes" id="UP000626786"/>
    </source>
</evidence>
<feature type="chain" id="PRO_5046619446" description="DUF3139 domain-containing protein" evidence="1">
    <location>
        <begin position="21"/>
        <end position="110"/>
    </location>
</feature>
<dbReference type="RefSeq" id="WP_191693770.1">
    <property type="nucleotide sequence ID" value="NZ_JACSQN010000004.1"/>
</dbReference>
<sequence length="110" mass="12525">MKRKAFMFILSLIAVFSVTVGVQGQFVSASEVETVNELQQKSKQVTETIDLEYVPPVHYFYSSGGYAGYLRLVSYIYHAKDEIYRAIYTGTLYDGPPYPAPFSINIEDEY</sequence>